<protein>
    <submittedName>
        <fullName evidence="2">Uncharacterized protein</fullName>
    </submittedName>
</protein>
<keyword evidence="1" id="KW-0472">Membrane</keyword>
<accession>A0A0B0PMV2</accession>
<name>A0A0B0PMV2_GOSAR</name>
<keyword evidence="3" id="KW-1185">Reference proteome</keyword>
<dbReference type="Proteomes" id="UP000032142">
    <property type="component" value="Unassembled WGS sequence"/>
</dbReference>
<evidence type="ECO:0000313" key="2">
    <source>
        <dbReference type="EMBL" id="KHG24746.1"/>
    </source>
</evidence>
<keyword evidence="1" id="KW-0812">Transmembrane</keyword>
<keyword evidence="1" id="KW-1133">Transmembrane helix</keyword>
<sequence>MVLHINHKSMPTSQTWSYMKTHIGSLVMTYVSQLFLWFPFITFY</sequence>
<feature type="transmembrane region" description="Helical" evidence="1">
    <location>
        <begin position="21"/>
        <end position="41"/>
    </location>
</feature>
<proteinExistence type="predicted"/>
<organism evidence="2 3">
    <name type="scientific">Gossypium arboreum</name>
    <name type="common">Tree cotton</name>
    <name type="synonym">Gossypium nanking</name>
    <dbReference type="NCBI Taxonomy" id="29729"/>
    <lineage>
        <taxon>Eukaryota</taxon>
        <taxon>Viridiplantae</taxon>
        <taxon>Streptophyta</taxon>
        <taxon>Embryophyta</taxon>
        <taxon>Tracheophyta</taxon>
        <taxon>Spermatophyta</taxon>
        <taxon>Magnoliopsida</taxon>
        <taxon>eudicotyledons</taxon>
        <taxon>Gunneridae</taxon>
        <taxon>Pentapetalae</taxon>
        <taxon>rosids</taxon>
        <taxon>malvids</taxon>
        <taxon>Malvales</taxon>
        <taxon>Malvaceae</taxon>
        <taxon>Malvoideae</taxon>
        <taxon>Gossypium</taxon>
    </lineage>
</organism>
<dbReference type="EMBL" id="KN429948">
    <property type="protein sequence ID" value="KHG24746.1"/>
    <property type="molecule type" value="Genomic_DNA"/>
</dbReference>
<evidence type="ECO:0000313" key="3">
    <source>
        <dbReference type="Proteomes" id="UP000032142"/>
    </source>
</evidence>
<reference evidence="3" key="1">
    <citation type="submission" date="2014-09" db="EMBL/GenBank/DDBJ databases">
        <authorList>
            <person name="Mudge J."/>
            <person name="Ramaraj T."/>
            <person name="Lindquist I.E."/>
            <person name="Bharti A.K."/>
            <person name="Sundararajan A."/>
            <person name="Cameron C.T."/>
            <person name="Woodward J.E."/>
            <person name="May G.D."/>
            <person name="Brubaker C."/>
            <person name="Broadhvest J."/>
            <person name="Wilkins T.A."/>
        </authorList>
    </citation>
    <scope>NUCLEOTIDE SEQUENCE</scope>
    <source>
        <strain evidence="3">cv. AKA8401</strain>
    </source>
</reference>
<evidence type="ECO:0000256" key="1">
    <source>
        <dbReference type="SAM" id="Phobius"/>
    </source>
</evidence>
<gene>
    <name evidence="2" type="ORF">F383_30612</name>
</gene>
<dbReference type="AlphaFoldDB" id="A0A0B0PMV2"/>